<dbReference type="InterPro" id="IPR011712">
    <property type="entry name" value="Sig_transdc_His_kin_sub3_dim/P"/>
</dbReference>
<feature type="domain" description="Signal transduction histidine kinase subgroup 3 dimerisation and phosphoacceptor" evidence="4">
    <location>
        <begin position="210"/>
        <end position="272"/>
    </location>
</feature>
<proteinExistence type="predicted"/>
<gene>
    <name evidence="5" type="ORF">E3T25_02445</name>
</gene>
<dbReference type="InterPro" id="IPR029016">
    <property type="entry name" value="GAF-like_dom_sf"/>
</dbReference>
<comment type="caution">
    <text evidence="5">The sequence shown here is derived from an EMBL/GenBank/DDBJ whole genome shotgun (WGS) entry which is preliminary data.</text>
</comment>
<name>A0ABY2JIB0_9MICO</name>
<reference evidence="5 6" key="1">
    <citation type="submission" date="2019-03" db="EMBL/GenBank/DDBJ databases">
        <title>Genomics of glacier-inhabiting Cryobacterium strains.</title>
        <authorList>
            <person name="Liu Q."/>
            <person name="Xin Y.-H."/>
        </authorList>
    </citation>
    <scope>NUCLEOTIDE SEQUENCE [LARGE SCALE GENOMIC DNA]</scope>
    <source>
        <strain evidence="5 6">TMT2-16</strain>
    </source>
</reference>
<dbReference type="Gene3D" id="1.20.5.1930">
    <property type="match status" value="1"/>
</dbReference>
<dbReference type="PANTHER" id="PTHR24421">
    <property type="entry name" value="NITRATE/NITRITE SENSOR PROTEIN NARX-RELATED"/>
    <property type="match status" value="1"/>
</dbReference>
<evidence type="ECO:0000313" key="6">
    <source>
        <dbReference type="Proteomes" id="UP000297851"/>
    </source>
</evidence>
<dbReference type="EMBL" id="SOGO01000008">
    <property type="protein sequence ID" value="TFD06410.1"/>
    <property type="molecule type" value="Genomic_DNA"/>
</dbReference>
<dbReference type="Gene3D" id="3.30.450.40">
    <property type="match status" value="1"/>
</dbReference>
<dbReference type="Gene3D" id="3.30.565.10">
    <property type="entry name" value="Histidine kinase-like ATPase, C-terminal domain"/>
    <property type="match status" value="1"/>
</dbReference>
<dbReference type="InterPro" id="IPR050482">
    <property type="entry name" value="Sensor_HK_TwoCompSys"/>
</dbReference>
<evidence type="ECO:0000313" key="5">
    <source>
        <dbReference type="EMBL" id="TFD06410.1"/>
    </source>
</evidence>
<keyword evidence="2" id="KW-0418">Kinase</keyword>
<evidence type="ECO:0000256" key="2">
    <source>
        <dbReference type="ARBA" id="ARBA00022777"/>
    </source>
</evidence>
<dbReference type="InterPro" id="IPR036890">
    <property type="entry name" value="HATPase_C_sf"/>
</dbReference>
<evidence type="ECO:0000259" key="4">
    <source>
        <dbReference type="Pfam" id="PF07730"/>
    </source>
</evidence>
<organism evidence="5 6">
    <name type="scientific">Cryobacterium sandaracinum</name>
    <dbReference type="NCBI Taxonomy" id="1259247"/>
    <lineage>
        <taxon>Bacteria</taxon>
        <taxon>Bacillati</taxon>
        <taxon>Actinomycetota</taxon>
        <taxon>Actinomycetes</taxon>
        <taxon>Micrococcales</taxon>
        <taxon>Microbacteriaceae</taxon>
        <taxon>Cryobacterium</taxon>
    </lineage>
</organism>
<dbReference type="RefSeq" id="WP_134371934.1">
    <property type="nucleotide sequence ID" value="NZ_SOGO01000008.1"/>
</dbReference>
<dbReference type="PANTHER" id="PTHR24421:SF56">
    <property type="entry name" value="OXYGEN SENSOR HISTIDINE KINASE RESPONSE REGULATOR DOST"/>
    <property type="match status" value="1"/>
</dbReference>
<keyword evidence="6" id="KW-1185">Reference proteome</keyword>
<dbReference type="SUPFAM" id="SSF55781">
    <property type="entry name" value="GAF domain-like"/>
    <property type="match status" value="1"/>
</dbReference>
<evidence type="ECO:0000256" key="3">
    <source>
        <dbReference type="ARBA" id="ARBA00023012"/>
    </source>
</evidence>
<keyword evidence="3" id="KW-0902">Two-component regulatory system</keyword>
<protein>
    <recommendedName>
        <fullName evidence="4">Signal transduction histidine kinase subgroup 3 dimerisation and phosphoacceptor domain-containing protein</fullName>
    </recommendedName>
</protein>
<evidence type="ECO:0000256" key="1">
    <source>
        <dbReference type="ARBA" id="ARBA00022679"/>
    </source>
</evidence>
<keyword evidence="1" id="KW-0808">Transferase</keyword>
<accession>A0ABY2JIB0</accession>
<dbReference type="SUPFAM" id="SSF55874">
    <property type="entry name" value="ATPase domain of HSP90 chaperone/DNA topoisomerase II/histidine kinase"/>
    <property type="match status" value="1"/>
</dbReference>
<dbReference type="Proteomes" id="UP000297851">
    <property type="component" value="Unassembled WGS sequence"/>
</dbReference>
<sequence>MPHETIPVTLNERPEARSETVIDLPAHLPLPRRSRWVAASADFIEGLRGERTGDPLMLLADIFASAADADLVCVIGPPGVDSGVGDGFVVHAAHGSATRPLDGLAFPVAGSLCGRAMATGRPVLVGREEREAAGPESLLILGSTLVVPLGKAGETGPPAVVLTASRPSGAPPFTAVDLDSAVDFARLAYAGRHLERSSTDRARLAVLTDRDRIARELHDRVIQRVFAVGLAVRALGGMTADPVFRRRLADQVGALDAVIADLRTAIFGLSTQADPDRHGLRRSIVDLLDEVGPLFAHPPRVVFSGAIDLLVSTSLADDVVAVVREGLTNVVRHSGTREAEVRVSVAAHILTVEIGDTGVGLTGASRRSGVANLAVRAERWQGMVSLRDRAPRGAELRWTARVSDASAETSR</sequence>
<dbReference type="Pfam" id="PF07730">
    <property type="entry name" value="HisKA_3"/>
    <property type="match status" value="1"/>
</dbReference>